<name>A0ABQ1VBT8_9BACT</name>
<gene>
    <name evidence="1" type="ORF">GCM10011339_45480</name>
</gene>
<organism evidence="1 2">
    <name type="scientific">Echinicola rosea</name>
    <dbReference type="NCBI Taxonomy" id="1807691"/>
    <lineage>
        <taxon>Bacteria</taxon>
        <taxon>Pseudomonadati</taxon>
        <taxon>Bacteroidota</taxon>
        <taxon>Cytophagia</taxon>
        <taxon>Cytophagales</taxon>
        <taxon>Cyclobacteriaceae</taxon>
        <taxon>Echinicola</taxon>
    </lineage>
</organism>
<dbReference type="EMBL" id="BMIU01000042">
    <property type="protein sequence ID" value="GGF51794.1"/>
    <property type="molecule type" value="Genomic_DNA"/>
</dbReference>
<dbReference type="Pfam" id="PF20205">
    <property type="entry name" value="DUF6567"/>
    <property type="match status" value="1"/>
</dbReference>
<evidence type="ECO:0000313" key="1">
    <source>
        <dbReference type="EMBL" id="GGF51794.1"/>
    </source>
</evidence>
<sequence length="86" mass="9562">MVLGQSNFKVVEKVKGSSEAMYIFGIGGHDRNGMIEEARAEMLENADLVGSSKAVINETVEVKHSFFPFVRKYDVIVSAYIVEFSN</sequence>
<evidence type="ECO:0000313" key="2">
    <source>
        <dbReference type="Proteomes" id="UP000647339"/>
    </source>
</evidence>
<proteinExistence type="predicted"/>
<comment type="caution">
    <text evidence="1">The sequence shown here is derived from an EMBL/GenBank/DDBJ whole genome shotgun (WGS) entry which is preliminary data.</text>
</comment>
<reference evidence="2" key="1">
    <citation type="journal article" date="2019" name="Int. J. Syst. Evol. Microbiol.">
        <title>The Global Catalogue of Microorganisms (GCM) 10K type strain sequencing project: providing services to taxonomists for standard genome sequencing and annotation.</title>
        <authorList>
            <consortium name="The Broad Institute Genomics Platform"/>
            <consortium name="The Broad Institute Genome Sequencing Center for Infectious Disease"/>
            <person name="Wu L."/>
            <person name="Ma J."/>
        </authorList>
    </citation>
    <scope>NUCLEOTIDE SEQUENCE [LARGE SCALE GENOMIC DNA]</scope>
    <source>
        <strain evidence="2">CGMCC 1.15407</strain>
    </source>
</reference>
<dbReference type="InterPro" id="IPR046697">
    <property type="entry name" value="DUF6567"/>
</dbReference>
<protein>
    <submittedName>
        <fullName evidence="1">Uncharacterized protein</fullName>
    </submittedName>
</protein>
<dbReference type="Proteomes" id="UP000647339">
    <property type="component" value="Unassembled WGS sequence"/>
</dbReference>
<keyword evidence="2" id="KW-1185">Reference proteome</keyword>
<accession>A0ABQ1VBT8</accession>